<evidence type="ECO:0000313" key="1">
    <source>
        <dbReference type="EMBL" id="EDX73446.1"/>
    </source>
</evidence>
<organism evidence="1 2">
    <name type="scientific">Coleofasciculus chthonoplastes PCC 7420</name>
    <dbReference type="NCBI Taxonomy" id="118168"/>
    <lineage>
        <taxon>Bacteria</taxon>
        <taxon>Bacillati</taxon>
        <taxon>Cyanobacteriota</taxon>
        <taxon>Cyanophyceae</taxon>
        <taxon>Coleofasciculales</taxon>
        <taxon>Coleofasciculaceae</taxon>
        <taxon>Coleofasciculus</taxon>
    </lineage>
</organism>
<evidence type="ECO:0000313" key="2">
    <source>
        <dbReference type="Proteomes" id="UP000003835"/>
    </source>
</evidence>
<keyword evidence="2" id="KW-1185">Reference proteome</keyword>
<reference evidence="1 2" key="1">
    <citation type="submission" date="2008-07" db="EMBL/GenBank/DDBJ databases">
        <authorList>
            <person name="Tandeau de Marsac N."/>
            <person name="Ferriera S."/>
            <person name="Johnson J."/>
            <person name="Kravitz S."/>
            <person name="Beeson K."/>
            <person name="Sutton G."/>
            <person name="Rogers Y.-H."/>
            <person name="Friedman R."/>
            <person name="Frazier M."/>
            <person name="Venter J.C."/>
        </authorList>
    </citation>
    <scope>NUCLEOTIDE SEQUENCE [LARGE SCALE GENOMIC DNA]</scope>
    <source>
        <strain evidence="1 2">PCC 7420</strain>
    </source>
</reference>
<dbReference type="Proteomes" id="UP000003835">
    <property type="component" value="Unassembled WGS sequence"/>
</dbReference>
<name>B4VXA3_9CYAN</name>
<dbReference type="AlphaFoldDB" id="B4VXA3"/>
<accession>B4VXA3</accession>
<dbReference type="STRING" id="118168.MC7420_3620"/>
<sequence>MRVVKKAGGRINKGVTYLDLVLAIPLTPNPSPTLGRGEQE</sequence>
<dbReference type="HOGENOM" id="CLU_3287900_0_0_3"/>
<gene>
    <name evidence="1" type="ORF">MC7420_3620</name>
</gene>
<protein>
    <submittedName>
        <fullName evidence="1">Uncharacterized protein</fullName>
    </submittedName>
</protein>
<dbReference type="EMBL" id="DS989857">
    <property type="protein sequence ID" value="EDX73446.1"/>
    <property type="molecule type" value="Genomic_DNA"/>
</dbReference>
<proteinExistence type="predicted"/>